<dbReference type="AlphaFoldDB" id="A0A4R3KRG9"/>
<accession>A0A4R3KRG9</accession>
<name>A0A4R3KRG9_9FIRM</name>
<dbReference type="RefSeq" id="WP_132028571.1">
    <property type="nucleotide sequence ID" value="NZ_CP068564.1"/>
</dbReference>
<evidence type="ECO:0000313" key="2">
    <source>
        <dbReference type="Proteomes" id="UP000294567"/>
    </source>
</evidence>
<keyword evidence="2" id="KW-1185">Reference proteome</keyword>
<dbReference type="InterPro" id="IPR013785">
    <property type="entry name" value="Aldolase_TIM"/>
</dbReference>
<organism evidence="1 2">
    <name type="scientific">Keratinibaculum paraultunense</name>
    <dbReference type="NCBI Taxonomy" id="1278232"/>
    <lineage>
        <taxon>Bacteria</taxon>
        <taxon>Bacillati</taxon>
        <taxon>Bacillota</taxon>
        <taxon>Tissierellia</taxon>
        <taxon>Tissierellales</taxon>
        <taxon>Tepidimicrobiaceae</taxon>
        <taxon>Keratinibaculum</taxon>
    </lineage>
</organism>
<dbReference type="Proteomes" id="UP000294567">
    <property type="component" value="Unassembled WGS sequence"/>
</dbReference>
<evidence type="ECO:0008006" key="3">
    <source>
        <dbReference type="Google" id="ProtNLM"/>
    </source>
</evidence>
<sequence length="229" mass="24644">MTKEKYIPEVKSKLRSRIIEVPPVIYKASGIKVLGTRIKSLLFSTDVAIIKNTNANSIIAVYPFTPQLAITQAILEVAPVPVFAGVGGGLTTGKRSIDIALQAELMGAYGVVVNAPTSTDVISKMYNRIDIPIIATVVSEYDDYKGKLDAGARILNISGGPKTPEIVKKIRNEYGKELPIIATGGPTDESILKTIEAGANSITYTPPSSADIFAEVMDNYRNDKKMNKA</sequence>
<reference evidence="1 2" key="1">
    <citation type="submission" date="2019-03" db="EMBL/GenBank/DDBJ databases">
        <title>Genomic Encyclopedia of Type Strains, Phase IV (KMG-IV): sequencing the most valuable type-strain genomes for metagenomic binning, comparative biology and taxonomic classification.</title>
        <authorList>
            <person name="Goeker M."/>
        </authorList>
    </citation>
    <scope>NUCLEOTIDE SEQUENCE [LARGE SCALE GENOMIC DNA]</scope>
    <source>
        <strain evidence="1 2">DSM 26752</strain>
    </source>
</reference>
<dbReference type="OrthoDB" id="1092608at2"/>
<proteinExistence type="predicted"/>
<evidence type="ECO:0000313" key="1">
    <source>
        <dbReference type="EMBL" id="TCS87592.1"/>
    </source>
</evidence>
<protein>
    <recommendedName>
        <fullName evidence="3">Hydrolase</fullName>
    </recommendedName>
</protein>
<dbReference type="Gene3D" id="3.20.20.70">
    <property type="entry name" value="Aldolase class I"/>
    <property type="match status" value="1"/>
</dbReference>
<dbReference type="EMBL" id="SMAE01000010">
    <property type="protein sequence ID" value="TCS87592.1"/>
    <property type="molecule type" value="Genomic_DNA"/>
</dbReference>
<gene>
    <name evidence="1" type="ORF">EDD65_11026</name>
</gene>
<dbReference type="SUPFAM" id="SSF51412">
    <property type="entry name" value="Inosine monophosphate dehydrogenase (IMPDH)"/>
    <property type="match status" value="1"/>
</dbReference>
<comment type="caution">
    <text evidence="1">The sequence shown here is derived from an EMBL/GenBank/DDBJ whole genome shotgun (WGS) entry which is preliminary data.</text>
</comment>